<dbReference type="Proteomes" id="UP000268908">
    <property type="component" value="Unassembled WGS sequence"/>
</dbReference>
<keyword evidence="4 12" id="KW-0812">Transmembrane</keyword>
<comment type="subcellular location">
    <subcellularLocation>
        <location evidence="1">Cell inner membrane</location>
        <topology evidence="1">Single-pass type II membrane protein</topology>
        <orientation evidence="1">Periplasmic side</orientation>
    </subcellularLocation>
</comment>
<evidence type="ECO:0000256" key="1">
    <source>
        <dbReference type="ARBA" id="ARBA00004382"/>
    </source>
</evidence>
<dbReference type="SUPFAM" id="SSF109998">
    <property type="entry name" value="Triger factor/SurA peptide-binding domain-like"/>
    <property type="match status" value="1"/>
</dbReference>
<protein>
    <recommendedName>
        <fullName evidence="9">Periplasmic chaperone PpiD</fullName>
    </recommendedName>
    <alternativeName>
        <fullName evidence="10">Periplasmic folding chaperone</fullName>
    </alternativeName>
</protein>
<comment type="similarity">
    <text evidence="8">Belongs to the PpiD chaperone family.</text>
</comment>
<dbReference type="InterPro" id="IPR000297">
    <property type="entry name" value="PPIase_PpiC"/>
</dbReference>
<keyword evidence="5 12" id="KW-1133">Transmembrane helix</keyword>
<proteinExistence type="inferred from homology"/>
<evidence type="ECO:0000256" key="9">
    <source>
        <dbReference type="ARBA" id="ARBA00040743"/>
    </source>
</evidence>
<name>A0A497XEH1_9PROT</name>
<dbReference type="Gene3D" id="3.10.50.40">
    <property type="match status" value="1"/>
</dbReference>
<dbReference type="OrthoDB" id="9812372at2"/>
<evidence type="ECO:0000256" key="5">
    <source>
        <dbReference type="ARBA" id="ARBA00022989"/>
    </source>
</evidence>
<sequence length="633" mass="69735">MLDVIRNNKKVAQIILALIILPFAFWGVDSYVRDRGRGVDVAKVGGSGISQQEFQQALREQQERLRPMLGNANPALLDSPELRRAVLDTLVNQRLLTLNARESKLTVSDAQLAEFISSVPQLQVNGKFSKERYEAVVAAQGMSKDMFEARLRQDLAMQQAMAAVADAVLPGRAAAGRWLTAQLEEREIAEVLLRPDQYTIQVKLAPDAIKAYYEANRKQFETPEQVKVEFVALNQDKLAEQVTVSDEEMKKAYQTQANRYKQAETRRASHILITAAKTAPEAEVKAAQAKAEGLLAQLKKAPGDFEKLARENSQDPGSAAKGGDLDWFGRGMMVKPFEDAAFALKENQVSELVRSDFGFHIIKLTGIRAERARTFDEVKGELADELKRQLAAKKYAESAEGFTNTVYEQSDSLKPVIEKYHLTLRQSDWIVKGGAAVPPFTNAKLMAAVFADDAVKNKRNTEAIEVAPNTLVSARVIEHKPAQQPALEAVQPIIEKILMRQEAAKLAAKDGADKLARLQKGESVNLSWGASRGITRAHAPEVAPDAVAEVFKTDVAKMPAYAGTQIPGGSYALYRIAAVKKFAGGADEPPAARALRQKYAQTVAEQEMMAWMDALKERHAVTVNKAVFEAKEK</sequence>
<dbReference type="InterPro" id="IPR027304">
    <property type="entry name" value="Trigger_fact/SurA_dom_sf"/>
</dbReference>
<keyword evidence="15" id="KW-1185">Reference proteome</keyword>
<organism evidence="14 15">
    <name type="scientific">Sulfurisoma sediminicola</name>
    <dbReference type="NCBI Taxonomy" id="1381557"/>
    <lineage>
        <taxon>Bacteria</taxon>
        <taxon>Pseudomonadati</taxon>
        <taxon>Pseudomonadota</taxon>
        <taxon>Betaproteobacteria</taxon>
        <taxon>Nitrosomonadales</taxon>
        <taxon>Sterolibacteriaceae</taxon>
        <taxon>Sulfurisoma</taxon>
    </lineage>
</organism>
<feature type="transmembrane region" description="Helical" evidence="12">
    <location>
        <begin position="12"/>
        <end position="28"/>
    </location>
</feature>
<keyword evidence="6 12" id="KW-0472">Membrane</keyword>
<keyword evidence="11" id="KW-0697">Rotamase</keyword>
<feature type="domain" description="PpiC" evidence="13">
    <location>
        <begin position="263"/>
        <end position="366"/>
    </location>
</feature>
<dbReference type="Gene3D" id="1.10.4030.10">
    <property type="entry name" value="Porin chaperone SurA, peptide-binding domain"/>
    <property type="match status" value="1"/>
</dbReference>
<dbReference type="SUPFAM" id="SSF54534">
    <property type="entry name" value="FKBP-like"/>
    <property type="match status" value="1"/>
</dbReference>
<gene>
    <name evidence="14" type="ORF">DFR35_2025</name>
</gene>
<evidence type="ECO:0000256" key="12">
    <source>
        <dbReference type="SAM" id="Phobius"/>
    </source>
</evidence>
<dbReference type="GO" id="GO:0003755">
    <property type="term" value="F:peptidyl-prolyl cis-trans isomerase activity"/>
    <property type="evidence" value="ECO:0007669"/>
    <property type="project" value="UniProtKB-KW"/>
</dbReference>
<accession>A0A497XEH1</accession>
<dbReference type="EMBL" id="RCCI01000005">
    <property type="protein sequence ID" value="RLJ65363.1"/>
    <property type="molecule type" value="Genomic_DNA"/>
</dbReference>
<dbReference type="GO" id="GO:0005886">
    <property type="term" value="C:plasma membrane"/>
    <property type="evidence" value="ECO:0007669"/>
    <property type="project" value="UniProtKB-SubCell"/>
</dbReference>
<reference evidence="14 15" key="1">
    <citation type="submission" date="2018-10" db="EMBL/GenBank/DDBJ databases">
        <title>Genomic Encyclopedia of Type Strains, Phase IV (KMG-IV): sequencing the most valuable type-strain genomes for metagenomic binning, comparative biology and taxonomic classification.</title>
        <authorList>
            <person name="Goeker M."/>
        </authorList>
    </citation>
    <scope>NUCLEOTIDE SEQUENCE [LARGE SCALE GENOMIC DNA]</scope>
    <source>
        <strain evidence="14 15">DSM 26916</strain>
    </source>
</reference>
<comment type="caution">
    <text evidence="14">The sequence shown here is derived from an EMBL/GenBank/DDBJ whole genome shotgun (WGS) entry which is preliminary data.</text>
</comment>
<keyword evidence="7" id="KW-0143">Chaperone</keyword>
<dbReference type="Pfam" id="PF13624">
    <property type="entry name" value="SurA_N_3"/>
    <property type="match status" value="1"/>
</dbReference>
<dbReference type="InterPro" id="IPR046357">
    <property type="entry name" value="PPIase_dom_sf"/>
</dbReference>
<dbReference type="Pfam" id="PF13616">
    <property type="entry name" value="Rotamase_3"/>
    <property type="match status" value="1"/>
</dbReference>
<dbReference type="PANTHER" id="PTHR47529">
    <property type="entry name" value="PEPTIDYL-PROLYL CIS-TRANS ISOMERASE D"/>
    <property type="match status" value="1"/>
</dbReference>
<evidence type="ECO:0000256" key="8">
    <source>
        <dbReference type="ARBA" id="ARBA00038408"/>
    </source>
</evidence>
<dbReference type="RefSeq" id="WP_121242155.1">
    <property type="nucleotide sequence ID" value="NZ_BHVV01000008.1"/>
</dbReference>
<evidence type="ECO:0000313" key="15">
    <source>
        <dbReference type="Proteomes" id="UP000268908"/>
    </source>
</evidence>
<evidence type="ECO:0000313" key="14">
    <source>
        <dbReference type="EMBL" id="RLJ65363.1"/>
    </source>
</evidence>
<evidence type="ECO:0000256" key="11">
    <source>
        <dbReference type="PROSITE-ProRule" id="PRU00278"/>
    </source>
</evidence>
<dbReference type="AlphaFoldDB" id="A0A497XEH1"/>
<evidence type="ECO:0000256" key="10">
    <source>
        <dbReference type="ARBA" id="ARBA00042775"/>
    </source>
</evidence>
<dbReference type="PANTHER" id="PTHR47529:SF1">
    <property type="entry name" value="PERIPLASMIC CHAPERONE PPID"/>
    <property type="match status" value="1"/>
</dbReference>
<evidence type="ECO:0000256" key="6">
    <source>
        <dbReference type="ARBA" id="ARBA00023136"/>
    </source>
</evidence>
<keyword evidence="11 14" id="KW-0413">Isomerase</keyword>
<dbReference type="PROSITE" id="PS50198">
    <property type="entry name" value="PPIC_PPIASE_2"/>
    <property type="match status" value="1"/>
</dbReference>
<keyword evidence="3" id="KW-0997">Cell inner membrane</keyword>
<evidence type="ECO:0000256" key="7">
    <source>
        <dbReference type="ARBA" id="ARBA00023186"/>
    </source>
</evidence>
<evidence type="ECO:0000256" key="4">
    <source>
        <dbReference type="ARBA" id="ARBA00022692"/>
    </source>
</evidence>
<evidence type="ECO:0000259" key="13">
    <source>
        <dbReference type="PROSITE" id="PS50198"/>
    </source>
</evidence>
<keyword evidence="2" id="KW-1003">Cell membrane</keyword>
<dbReference type="InterPro" id="IPR052029">
    <property type="entry name" value="PpiD_chaperone"/>
</dbReference>
<evidence type="ECO:0000256" key="2">
    <source>
        <dbReference type="ARBA" id="ARBA00022475"/>
    </source>
</evidence>
<evidence type="ECO:0000256" key="3">
    <source>
        <dbReference type="ARBA" id="ARBA00022519"/>
    </source>
</evidence>